<dbReference type="AlphaFoldDB" id="D6W937"/>
<gene>
    <name evidence="1" type="primary">GLEAN_00646</name>
    <name evidence="1" type="ORF">TcasGA2_TC000646</name>
</gene>
<sequence>MLNRSPLTPSFPAHWWMLRDPRSRNAVSSPWSSNLEGPWRTRRFPFSSRQLKFYMLKAIFARGEKYKQLRFMRNFQSVRWREPSIEFARVEENRTEIFDKASQGTFARFIDALKRGLCGEVAAQTNRKSTLNCDLKKIIKQFCLG</sequence>
<organism evidence="1 2">
    <name type="scientific">Tribolium castaneum</name>
    <name type="common">Red flour beetle</name>
    <dbReference type="NCBI Taxonomy" id="7070"/>
    <lineage>
        <taxon>Eukaryota</taxon>
        <taxon>Metazoa</taxon>
        <taxon>Ecdysozoa</taxon>
        <taxon>Arthropoda</taxon>
        <taxon>Hexapoda</taxon>
        <taxon>Insecta</taxon>
        <taxon>Pterygota</taxon>
        <taxon>Neoptera</taxon>
        <taxon>Endopterygota</taxon>
        <taxon>Coleoptera</taxon>
        <taxon>Polyphaga</taxon>
        <taxon>Cucujiformia</taxon>
        <taxon>Tenebrionidae</taxon>
        <taxon>Tenebrionidae incertae sedis</taxon>
        <taxon>Tribolium</taxon>
    </lineage>
</organism>
<name>D6W937_TRICA</name>
<dbReference type="HOGENOM" id="CLU_1789345_0_0_1"/>
<reference evidence="1 2" key="2">
    <citation type="journal article" date="2010" name="Nucleic Acids Res.">
        <title>BeetleBase in 2010: revisions to provide comprehensive genomic information for Tribolium castaneum.</title>
        <authorList>
            <person name="Kim H.S."/>
            <person name="Murphy T."/>
            <person name="Xia J."/>
            <person name="Caragea D."/>
            <person name="Park Y."/>
            <person name="Beeman R.W."/>
            <person name="Lorenzen M.D."/>
            <person name="Butcher S."/>
            <person name="Manak J.R."/>
            <person name="Brown S.J."/>
        </authorList>
    </citation>
    <scope>GENOME REANNOTATION</scope>
    <source>
        <strain evidence="1 2">Georgia GA2</strain>
    </source>
</reference>
<dbReference type="Proteomes" id="UP000007266">
    <property type="component" value="Linkage group 2"/>
</dbReference>
<dbReference type="EMBL" id="KQ971312">
    <property type="protein sequence ID" value="EEZ98212.1"/>
    <property type="molecule type" value="Genomic_DNA"/>
</dbReference>
<proteinExistence type="predicted"/>
<evidence type="ECO:0000313" key="2">
    <source>
        <dbReference type="Proteomes" id="UP000007266"/>
    </source>
</evidence>
<protein>
    <submittedName>
        <fullName evidence="1">Uncharacterized protein</fullName>
    </submittedName>
</protein>
<keyword evidence="2" id="KW-1185">Reference proteome</keyword>
<reference evidence="1 2" key="1">
    <citation type="journal article" date="2008" name="Nature">
        <title>The genome of the model beetle and pest Tribolium castaneum.</title>
        <authorList>
            <consortium name="Tribolium Genome Sequencing Consortium"/>
            <person name="Richards S."/>
            <person name="Gibbs R.A."/>
            <person name="Weinstock G.M."/>
            <person name="Brown S.J."/>
            <person name="Denell R."/>
            <person name="Beeman R.W."/>
            <person name="Gibbs R."/>
            <person name="Beeman R.W."/>
            <person name="Brown S.J."/>
            <person name="Bucher G."/>
            <person name="Friedrich M."/>
            <person name="Grimmelikhuijzen C.J."/>
            <person name="Klingler M."/>
            <person name="Lorenzen M."/>
            <person name="Richards S."/>
            <person name="Roth S."/>
            <person name="Schroder R."/>
            <person name="Tautz D."/>
            <person name="Zdobnov E.M."/>
            <person name="Muzny D."/>
            <person name="Gibbs R.A."/>
            <person name="Weinstock G.M."/>
            <person name="Attaway T."/>
            <person name="Bell S."/>
            <person name="Buhay C.J."/>
            <person name="Chandrabose M.N."/>
            <person name="Chavez D."/>
            <person name="Clerk-Blankenburg K.P."/>
            <person name="Cree A."/>
            <person name="Dao M."/>
            <person name="Davis C."/>
            <person name="Chacko J."/>
            <person name="Dinh H."/>
            <person name="Dugan-Rocha S."/>
            <person name="Fowler G."/>
            <person name="Garner T.T."/>
            <person name="Garnes J."/>
            <person name="Gnirke A."/>
            <person name="Hawes A."/>
            <person name="Hernandez J."/>
            <person name="Hines S."/>
            <person name="Holder M."/>
            <person name="Hume J."/>
            <person name="Jhangiani S.N."/>
            <person name="Joshi V."/>
            <person name="Khan Z.M."/>
            <person name="Jackson L."/>
            <person name="Kovar C."/>
            <person name="Kowis A."/>
            <person name="Lee S."/>
            <person name="Lewis L.R."/>
            <person name="Margolis J."/>
            <person name="Morgan M."/>
            <person name="Nazareth L.V."/>
            <person name="Nguyen N."/>
            <person name="Okwuonu G."/>
            <person name="Parker D."/>
            <person name="Richards S."/>
            <person name="Ruiz S.J."/>
            <person name="Santibanez J."/>
            <person name="Savard J."/>
            <person name="Scherer S.E."/>
            <person name="Schneider B."/>
            <person name="Sodergren E."/>
            <person name="Tautz D."/>
            <person name="Vattahil S."/>
            <person name="Villasana D."/>
            <person name="White C.S."/>
            <person name="Wright R."/>
            <person name="Park Y."/>
            <person name="Beeman R.W."/>
            <person name="Lord J."/>
            <person name="Oppert B."/>
            <person name="Lorenzen M."/>
            <person name="Brown S."/>
            <person name="Wang L."/>
            <person name="Savard J."/>
            <person name="Tautz D."/>
            <person name="Richards S."/>
            <person name="Weinstock G."/>
            <person name="Gibbs R.A."/>
            <person name="Liu Y."/>
            <person name="Worley K."/>
            <person name="Weinstock G."/>
            <person name="Elsik C.G."/>
            <person name="Reese J.T."/>
            <person name="Elhaik E."/>
            <person name="Landan G."/>
            <person name="Graur D."/>
            <person name="Arensburger P."/>
            <person name="Atkinson P."/>
            <person name="Beeman R.W."/>
            <person name="Beidler J."/>
            <person name="Brown S.J."/>
            <person name="Demuth J.P."/>
            <person name="Drury D.W."/>
            <person name="Du Y.Z."/>
            <person name="Fujiwara H."/>
            <person name="Lorenzen M."/>
            <person name="Maselli V."/>
            <person name="Osanai M."/>
            <person name="Park Y."/>
            <person name="Robertson H.M."/>
            <person name="Tu Z."/>
            <person name="Wang J.J."/>
            <person name="Wang S."/>
            <person name="Richards S."/>
            <person name="Song H."/>
            <person name="Zhang L."/>
            <person name="Sodergren E."/>
            <person name="Werner D."/>
            <person name="Stanke M."/>
            <person name="Morgenstern B."/>
            <person name="Solovyev V."/>
            <person name="Kosarev P."/>
            <person name="Brown G."/>
            <person name="Chen H.C."/>
            <person name="Ermolaeva O."/>
            <person name="Hlavina W."/>
            <person name="Kapustin Y."/>
            <person name="Kiryutin B."/>
            <person name="Kitts P."/>
            <person name="Maglott D."/>
            <person name="Pruitt K."/>
            <person name="Sapojnikov V."/>
            <person name="Souvorov A."/>
            <person name="Mackey A.J."/>
            <person name="Waterhouse R.M."/>
            <person name="Wyder S."/>
            <person name="Zdobnov E.M."/>
            <person name="Zdobnov E.M."/>
            <person name="Wyder S."/>
            <person name="Kriventseva E.V."/>
            <person name="Kadowaki T."/>
            <person name="Bork P."/>
            <person name="Aranda M."/>
            <person name="Bao R."/>
            <person name="Beermann A."/>
            <person name="Berns N."/>
            <person name="Bolognesi R."/>
            <person name="Bonneton F."/>
            <person name="Bopp D."/>
            <person name="Brown S.J."/>
            <person name="Bucher G."/>
            <person name="Butts T."/>
            <person name="Chaumot A."/>
            <person name="Denell R.E."/>
            <person name="Ferrier D.E."/>
            <person name="Friedrich M."/>
            <person name="Gordon C.M."/>
            <person name="Jindra M."/>
            <person name="Klingler M."/>
            <person name="Lan Q."/>
            <person name="Lattorff H.M."/>
            <person name="Laudet V."/>
            <person name="von Levetsow C."/>
            <person name="Liu Z."/>
            <person name="Lutz R."/>
            <person name="Lynch J.A."/>
            <person name="da Fonseca R.N."/>
            <person name="Posnien N."/>
            <person name="Reuter R."/>
            <person name="Roth S."/>
            <person name="Savard J."/>
            <person name="Schinko J.B."/>
            <person name="Schmitt C."/>
            <person name="Schoppmeier M."/>
            <person name="Schroder R."/>
            <person name="Shippy T.D."/>
            <person name="Simonnet F."/>
            <person name="Marques-Souza H."/>
            <person name="Tautz D."/>
            <person name="Tomoyasu Y."/>
            <person name="Trauner J."/>
            <person name="Van der Zee M."/>
            <person name="Vervoort M."/>
            <person name="Wittkopp N."/>
            <person name="Wimmer E.A."/>
            <person name="Yang X."/>
            <person name="Jones A.K."/>
            <person name="Sattelle D.B."/>
            <person name="Ebert P.R."/>
            <person name="Nelson D."/>
            <person name="Scott J.G."/>
            <person name="Beeman R.W."/>
            <person name="Muthukrishnan S."/>
            <person name="Kramer K.J."/>
            <person name="Arakane Y."/>
            <person name="Beeman R.W."/>
            <person name="Zhu Q."/>
            <person name="Hogenkamp D."/>
            <person name="Dixit R."/>
            <person name="Oppert B."/>
            <person name="Jiang H."/>
            <person name="Zou Z."/>
            <person name="Marshall J."/>
            <person name="Elpidina E."/>
            <person name="Vinokurov K."/>
            <person name="Oppert C."/>
            <person name="Zou Z."/>
            <person name="Evans J."/>
            <person name="Lu Z."/>
            <person name="Zhao P."/>
            <person name="Sumathipala N."/>
            <person name="Altincicek B."/>
            <person name="Vilcinskas A."/>
            <person name="Williams M."/>
            <person name="Hultmark D."/>
            <person name="Hetru C."/>
            <person name="Jiang H."/>
            <person name="Grimmelikhuijzen C.J."/>
            <person name="Hauser F."/>
            <person name="Cazzamali G."/>
            <person name="Williamson M."/>
            <person name="Park Y."/>
            <person name="Li B."/>
            <person name="Tanaka Y."/>
            <person name="Predel R."/>
            <person name="Neupert S."/>
            <person name="Schachtner J."/>
            <person name="Verleyen P."/>
            <person name="Raible F."/>
            <person name="Bork P."/>
            <person name="Friedrich M."/>
            <person name="Walden K.K."/>
            <person name="Robertson H.M."/>
            <person name="Angeli S."/>
            <person name="Foret S."/>
            <person name="Bucher G."/>
            <person name="Schuetz S."/>
            <person name="Maleszka R."/>
            <person name="Wimmer E.A."/>
            <person name="Beeman R.W."/>
            <person name="Lorenzen M."/>
            <person name="Tomoyasu Y."/>
            <person name="Miller S.C."/>
            <person name="Grossmann D."/>
            <person name="Bucher G."/>
        </authorList>
    </citation>
    <scope>NUCLEOTIDE SEQUENCE [LARGE SCALE GENOMIC DNA]</scope>
    <source>
        <strain evidence="1 2">Georgia GA2</strain>
    </source>
</reference>
<accession>D6W937</accession>
<evidence type="ECO:0000313" key="1">
    <source>
        <dbReference type="EMBL" id="EEZ98212.1"/>
    </source>
</evidence>